<proteinExistence type="inferred from homology"/>
<keyword evidence="8" id="KW-1185">Reference proteome</keyword>
<organism evidence="7 8">
    <name type="scientific">Terrisporobacter othiniensis</name>
    <dbReference type="NCBI Taxonomy" id="1577792"/>
    <lineage>
        <taxon>Bacteria</taxon>
        <taxon>Bacillati</taxon>
        <taxon>Bacillota</taxon>
        <taxon>Clostridia</taxon>
        <taxon>Peptostreptococcales</taxon>
        <taxon>Peptostreptococcaceae</taxon>
        <taxon>Terrisporobacter</taxon>
    </lineage>
</organism>
<dbReference type="PANTHER" id="PTHR30290:SF9">
    <property type="entry name" value="OLIGOPEPTIDE-BINDING PROTEIN APPA"/>
    <property type="match status" value="1"/>
</dbReference>
<dbReference type="PROSITE" id="PS51257">
    <property type="entry name" value="PROKAR_LIPOPROTEIN"/>
    <property type="match status" value="1"/>
</dbReference>
<sequence>MKLKKNIAKLLSMVLLVGTLAGCSNTSNEGSDSSKKSGVEQRKENNELVVAVGAEPEAGFDAITGGHGSITKLFFSTLMKRDKELGWENDLAKDYKISDDKLTWTVTIRDDAKFTDGKTLTAEDVAFTYQTTKDSSTEVDLTMIDKIEAKDDTTVEFKLKRPMSTFIEKLGACGIVPKHAYDDAFKDNPIGSGPYKFVDWAKGQQVIAEANEDYYGDKPSIKKLTMVFLETDAAYAAVKSGDVDMATINGDLAKEKVEGTEILDIPSIETYGVEFPMVANTGKKTESGNEIGNNVTSDEAIRKALNTAVDRQGMVDGVLNGYGTVSTTGLEKMPWLNEETVLDESKYNDVDAAKKILEDGGWKDSDNDGILEKDGTKASFKLLYTAGNYRQAMGLEFQKVAKELGIEVTLEERTWDTIVEDIHKEAVLFGFGSGDPSELYNLYYGGAANTPVEWDNAGFYDNKTVNKYIDKALESENEEEALPYWQKAQWDGKTGASAIGDAPYCWLVNANHVYIVSEGFDIGNPVVQPHGGRIFDNVTEWSWK</sequence>
<dbReference type="PROSITE" id="PS01040">
    <property type="entry name" value="SBP_BACTERIAL_5"/>
    <property type="match status" value="1"/>
</dbReference>
<evidence type="ECO:0000256" key="1">
    <source>
        <dbReference type="ARBA" id="ARBA00004193"/>
    </source>
</evidence>
<dbReference type="InterPro" id="IPR000914">
    <property type="entry name" value="SBP_5_dom"/>
</dbReference>
<dbReference type="GO" id="GO:0043190">
    <property type="term" value="C:ATP-binding cassette (ABC) transporter complex"/>
    <property type="evidence" value="ECO:0007669"/>
    <property type="project" value="InterPro"/>
</dbReference>
<dbReference type="Gene3D" id="3.40.190.10">
    <property type="entry name" value="Periplasmic binding protein-like II"/>
    <property type="match status" value="1"/>
</dbReference>
<dbReference type="InterPro" id="IPR030678">
    <property type="entry name" value="Peptide/Ni-bd"/>
</dbReference>
<feature type="chain" id="PRO_5039624813" evidence="5">
    <location>
        <begin position="22"/>
        <end position="544"/>
    </location>
</feature>
<dbReference type="Proteomes" id="UP000031189">
    <property type="component" value="Unassembled WGS sequence"/>
</dbReference>
<dbReference type="OrthoDB" id="9772924at2"/>
<dbReference type="SUPFAM" id="SSF53850">
    <property type="entry name" value="Periplasmic binding protein-like II"/>
    <property type="match status" value="1"/>
</dbReference>
<dbReference type="Pfam" id="PF00496">
    <property type="entry name" value="SBP_bac_5"/>
    <property type="match status" value="1"/>
</dbReference>
<evidence type="ECO:0000256" key="4">
    <source>
        <dbReference type="ARBA" id="ARBA00022729"/>
    </source>
</evidence>
<dbReference type="GO" id="GO:0042597">
    <property type="term" value="C:periplasmic space"/>
    <property type="evidence" value="ECO:0007669"/>
    <property type="project" value="UniProtKB-ARBA"/>
</dbReference>
<dbReference type="STRING" id="1577792.QX51_10200"/>
<name>A0A0B3VJU7_9FIRM</name>
<evidence type="ECO:0000256" key="3">
    <source>
        <dbReference type="ARBA" id="ARBA00022448"/>
    </source>
</evidence>
<dbReference type="RefSeq" id="WP_039679814.1">
    <property type="nucleotide sequence ID" value="NZ_JAWGXO010000003.1"/>
</dbReference>
<accession>A0A0B3VJU7</accession>
<feature type="signal peptide" evidence="5">
    <location>
        <begin position="1"/>
        <end position="21"/>
    </location>
</feature>
<feature type="domain" description="Solute-binding protein family 5" evidence="6">
    <location>
        <begin position="88"/>
        <end position="447"/>
    </location>
</feature>
<comment type="subcellular location">
    <subcellularLocation>
        <location evidence="1">Cell membrane</location>
        <topology evidence="1">Lipid-anchor</topology>
    </subcellularLocation>
</comment>
<dbReference type="InterPro" id="IPR039424">
    <property type="entry name" value="SBP_5"/>
</dbReference>
<dbReference type="CDD" id="cd08518">
    <property type="entry name" value="PBP2_NikA_DppA_OppA_like_19"/>
    <property type="match status" value="1"/>
</dbReference>
<dbReference type="GO" id="GO:0015833">
    <property type="term" value="P:peptide transport"/>
    <property type="evidence" value="ECO:0007669"/>
    <property type="project" value="TreeGrafter"/>
</dbReference>
<evidence type="ECO:0000313" key="8">
    <source>
        <dbReference type="Proteomes" id="UP000031189"/>
    </source>
</evidence>
<keyword evidence="4 5" id="KW-0732">Signal</keyword>
<reference evidence="7 8" key="1">
    <citation type="submission" date="2014-12" db="EMBL/GenBank/DDBJ databases">
        <title>Draft genome sequence of Terrisporobacter sp. 08-306576, isolated from the blood culture of a bacteremia patient.</title>
        <authorList>
            <person name="Lund L.C."/>
            <person name="Sydenham T.V."/>
            <person name="Hogh S.V."/>
            <person name="Skov M.N."/>
            <person name="Kemp M."/>
            <person name="Justesen U.S."/>
        </authorList>
    </citation>
    <scope>NUCLEOTIDE SEQUENCE [LARGE SCALE GENOMIC DNA]</scope>
    <source>
        <strain evidence="7 8">08-306576</strain>
    </source>
</reference>
<evidence type="ECO:0000259" key="6">
    <source>
        <dbReference type="Pfam" id="PF00496"/>
    </source>
</evidence>
<dbReference type="GO" id="GO:1904680">
    <property type="term" value="F:peptide transmembrane transporter activity"/>
    <property type="evidence" value="ECO:0007669"/>
    <property type="project" value="TreeGrafter"/>
</dbReference>
<dbReference type="EMBL" id="JWHR01000093">
    <property type="protein sequence ID" value="KHS57056.1"/>
    <property type="molecule type" value="Genomic_DNA"/>
</dbReference>
<comment type="caution">
    <text evidence="7">The sequence shown here is derived from an EMBL/GenBank/DDBJ whole genome shotgun (WGS) entry which is preliminary data.</text>
</comment>
<dbReference type="InterPro" id="IPR023765">
    <property type="entry name" value="SBP_5_CS"/>
</dbReference>
<evidence type="ECO:0000256" key="5">
    <source>
        <dbReference type="SAM" id="SignalP"/>
    </source>
</evidence>
<protein>
    <submittedName>
        <fullName evidence="7">Nickel ABC transporter substrate-binding protein</fullName>
    </submittedName>
</protein>
<gene>
    <name evidence="7" type="ORF">QX51_10200</name>
</gene>
<evidence type="ECO:0000256" key="2">
    <source>
        <dbReference type="ARBA" id="ARBA00005695"/>
    </source>
</evidence>
<comment type="similarity">
    <text evidence="2">Belongs to the bacterial solute-binding protein 5 family.</text>
</comment>
<keyword evidence="3" id="KW-0813">Transport</keyword>
<dbReference type="Gene3D" id="3.10.105.10">
    <property type="entry name" value="Dipeptide-binding Protein, Domain 3"/>
    <property type="match status" value="1"/>
</dbReference>
<dbReference type="AlphaFoldDB" id="A0A0B3VJU7"/>
<dbReference type="PIRSF" id="PIRSF002741">
    <property type="entry name" value="MppA"/>
    <property type="match status" value="1"/>
</dbReference>
<evidence type="ECO:0000313" key="7">
    <source>
        <dbReference type="EMBL" id="KHS57056.1"/>
    </source>
</evidence>
<dbReference type="PANTHER" id="PTHR30290">
    <property type="entry name" value="PERIPLASMIC BINDING COMPONENT OF ABC TRANSPORTER"/>
    <property type="match status" value="1"/>
</dbReference>